<dbReference type="GO" id="GO:0005975">
    <property type="term" value="P:carbohydrate metabolic process"/>
    <property type="evidence" value="ECO:0007669"/>
    <property type="project" value="InterPro"/>
</dbReference>
<dbReference type="InterPro" id="IPR006047">
    <property type="entry name" value="GH13_cat_dom"/>
</dbReference>
<evidence type="ECO:0000313" key="5">
    <source>
        <dbReference type="Proteomes" id="UP000053097"/>
    </source>
</evidence>
<dbReference type="STRING" id="2015173.A0A026WI69"/>
<dbReference type="PANTHER" id="PTHR10357:SF179">
    <property type="entry name" value="NEUTRAL AND BASIC AMINO ACID TRANSPORT PROTEIN RBAT"/>
    <property type="match status" value="1"/>
</dbReference>
<dbReference type="Gene3D" id="3.20.20.80">
    <property type="entry name" value="Glycosidases"/>
    <property type="match status" value="1"/>
</dbReference>
<dbReference type="InterPro" id="IPR045857">
    <property type="entry name" value="O16G_dom_2"/>
</dbReference>
<feature type="domain" description="Glycosyl hydrolase family 13 catalytic" evidence="3">
    <location>
        <begin position="56"/>
        <end position="185"/>
    </location>
</feature>
<name>A0A026WI69_OOCBI</name>
<protein>
    <recommendedName>
        <fullName evidence="2">alpha-glucosidase</fullName>
        <ecNumber evidence="2">3.2.1.20</ecNumber>
    </recommendedName>
</protein>
<dbReference type="SMART" id="SM00642">
    <property type="entry name" value="Aamy"/>
    <property type="match status" value="1"/>
</dbReference>
<dbReference type="AlphaFoldDB" id="A0A026WI69"/>
<dbReference type="Proteomes" id="UP000053097">
    <property type="component" value="Unassembled WGS sequence"/>
</dbReference>
<evidence type="ECO:0000259" key="3">
    <source>
        <dbReference type="SMART" id="SM00642"/>
    </source>
</evidence>
<dbReference type="InterPro" id="IPR017853">
    <property type="entry name" value="GH"/>
</dbReference>
<reference evidence="4 5" key="1">
    <citation type="journal article" date="2014" name="Curr. Biol.">
        <title>The genome of the clonal raider ant Cerapachys biroi.</title>
        <authorList>
            <person name="Oxley P.R."/>
            <person name="Ji L."/>
            <person name="Fetter-Pruneda I."/>
            <person name="McKenzie S.K."/>
            <person name="Li C."/>
            <person name="Hu H."/>
            <person name="Zhang G."/>
            <person name="Kronauer D.J."/>
        </authorList>
    </citation>
    <scope>NUCLEOTIDE SEQUENCE [LARGE SCALE GENOMIC DNA]</scope>
</reference>
<accession>A0A026WI69</accession>
<evidence type="ECO:0000313" key="4">
    <source>
        <dbReference type="EMBL" id="EZA55705.1"/>
    </source>
</evidence>
<proteinExistence type="predicted"/>
<gene>
    <name evidence="4" type="ORF">X777_04233</name>
</gene>
<dbReference type="EC" id="3.2.1.20" evidence="2"/>
<organism evidence="4 5">
    <name type="scientific">Ooceraea biroi</name>
    <name type="common">Clonal raider ant</name>
    <name type="synonym">Cerapachys biroi</name>
    <dbReference type="NCBI Taxonomy" id="2015173"/>
    <lineage>
        <taxon>Eukaryota</taxon>
        <taxon>Metazoa</taxon>
        <taxon>Ecdysozoa</taxon>
        <taxon>Arthropoda</taxon>
        <taxon>Hexapoda</taxon>
        <taxon>Insecta</taxon>
        <taxon>Pterygota</taxon>
        <taxon>Neoptera</taxon>
        <taxon>Endopterygota</taxon>
        <taxon>Hymenoptera</taxon>
        <taxon>Apocrita</taxon>
        <taxon>Aculeata</taxon>
        <taxon>Formicoidea</taxon>
        <taxon>Formicidae</taxon>
        <taxon>Dorylinae</taxon>
        <taxon>Ooceraea</taxon>
    </lineage>
</organism>
<dbReference type="Pfam" id="PF00128">
    <property type="entry name" value="Alpha-amylase"/>
    <property type="match status" value="1"/>
</dbReference>
<evidence type="ECO:0000256" key="2">
    <source>
        <dbReference type="ARBA" id="ARBA00012741"/>
    </source>
</evidence>
<evidence type="ECO:0000256" key="1">
    <source>
        <dbReference type="ARBA" id="ARBA00001657"/>
    </source>
</evidence>
<comment type="catalytic activity">
    <reaction evidence="1">
        <text>Hydrolysis of terminal, non-reducing (1-&gt;4)-linked alpha-D-glucose residues with release of alpha-D-glucose.</text>
        <dbReference type="EC" id="3.2.1.20"/>
    </reaction>
</comment>
<dbReference type="PANTHER" id="PTHR10357">
    <property type="entry name" value="ALPHA-AMYLASE FAMILY MEMBER"/>
    <property type="match status" value="1"/>
</dbReference>
<dbReference type="OMA" id="GFRDYKS"/>
<dbReference type="Gene3D" id="3.90.400.10">
    <property type="entry name" value="Oligo-1,6-glucosidase, Domain 2"/>
    <property type="match status" value="1"/>
</dbReference>
<dbReference type="SUPFAM" id="SSF51445">
    <property type="entry name" value="(Trans)glycosidases"/>
    <property type="match status" value="1"/>
</dbReference>
<keyword evidence="5" id="KW-1185">Reference proteome</keyword>
<dbReference type="EMBL" id="KK107193">
    <property type="protein sequence ID" value="EZA55705.1"/>
    <property type="molecule type" value="Genomic_DNA"/>
</dbReference>
<sequence>MKKLLTYKIKHIGENNREIVSMLRASIFITALVALTSSISDAKTGKNWYKNSLVYQIYPRSFKDSNGDGIGDLNGITSKLEHIADIGADALWLSPIYSSPQGDFGYDIANYTGIDKDYGTLADFDELVTKAKSLGMKVILDFVPNHSSHEHEWFKKSVRRIKPYDEYYVWRDAKMVNGTRRPPNN</sequence>
<dbReference type="GO" id="GO:0004558">
    <property type="term" value="F:alpha-1,4-glucosidase activity"/>
    <property type="evidence" value="ECO:0007669"/>
    <property type="project" value="UniProtKB-EC"/>
</dbReference>